<name>A0A2K3YRL4_9STAP</name>
<keyword evidence="2" id="KW-1185">Reference proteome</keyword>
<dbReference type="EMBL" id="PPRF01000027">
    <property type="protein sequence ID" value="PNZ28230.1"/>
    <property type="molecule type" value="Genomic_DNA"/>
</dbReference>
<dbReference type="RefSeq" id="WP_103357899.1">
    <property type="nucleotide sequence ID" value="NZ_CP113107.1"/>
</dbReference>
<proteinExistence type="predicted"/>
<protein>
    <submittedName>
        <fullName evidence="1">Uncharacterized protein</fullName>
    </submittedName>
</protein>
<accession>A0A2K3YRL4</accession>
<gene>
    <name evidence="1" type="ORF">CD122_04965</name>
</gene>
<comment type="caution">
    <text evidence="1">The sequence shown here is derived from an EMBL/GenBank/DDBJ whole genome shotgun (WGS) entry which is preliminary data.</text>
</comment>
<sequence>MKDLLIIKLTGEKPTNNEEVLERVNGEWKISPKRLDDVNYVVALYQQKVLATYILGSMVTYNKKIGKVTHLDLVENNDLDIIGKDVSYPTSNPATLSSFDNLFKKK</sequence>
<reference evidence="1 2" key="1">
    <citation type="submission" date="2017-08" db="EMBL/GenBank/DDBJ databases">
        <title>Draft genome sequences of 64 type strains of genus Staph aureus.</title>
        <authorList>
            <person name="Cole K."/>
            <person name="Golubchik T."/>
            <person name="Russell J."/>
            <person name="Foster D."/>
            <person name="Llewelyn M."/>
            <person name="Wilson D."/>
            <person name="Crook D."/>
            <person name="Paul J."/>
        </authorList>
    </citation>
    <scope>NUCLEOTIDE SEQUENCE [LARGE SCALE GENOMIC DNA]</scope>
    <source>
        <strain evidence="1 2">DSM 21968</strain>
    </source>
</reference>
<evidence type="ECO:0000313" key="2">
    <source>
        <dbReference type="Proteomes" id="UP000242752"/>
    </source>
</evidence>
<dbReference type="OrthoDB" id="2412839at2"/>
<organism evidence="1 2">
    <name type="scientific">Staphylococcus rostri</name>
    <dbReference type="NCBI Taxonomy" id="522262"/>
    <lineage>
        <taxon>Bacteria</taxon>
        <taxon>Bacillati</taxon>
        <taxon>Bacillota</taxon>
        <taxon>Bacilli</taxon>
        <taxon>Bacillales</taxon>
        <taxon>Staphylococcaceae</taxon>
        <taxon>Staphylococcus</taxon>
    </lineage>
</organism>
<dbReference type="Proteomes" id="UP000242752">
    <property type="component" value="Unassembled WGS sequence"/>
</dbReference>
<dbReference type="AlphaFoldDB" id="A0A2K3YRL4"/>
<evidence type="ECO:0000313" key="1">
    <source>
        <dbReference type="EMBL" id="PNZ28230.1"/>
    </source>
</evidence>